<proteinExistence type="predicted"/>
<dbReference type="PANTHER" id="PTHR36930:SF1">
    <property type="entry name" value="MOSC DOMAIN-CONTAINING PROTEIN"/>
    <property type="match status" value="1"/>
</dbReference>
<dbReference type="EMBL" id="BAABLM010000003">
    <property type="protein sequence ID" value="GAA4676855.1"/>
    <property type="molecule type" value="Genomic_DNA"/>
</dbReference>
<dbReference type="SUPFAM" id="SSF50800">
    <property type="entry name" value="PK beta-barrel domain-like"/>
    <property type="match status" value="1"/>
</dbReference>
<name>A0ABP8W1N4_9MICO</name>
<dbReference type="Pfam" id="PF03473">
    <property type="entry name" value="MOSC"/>
    <property type="match status" value="1"/>
</dbReference>
<dbReference type="PANTHER" id="PTHR36930">
    <property type="entry name" value="METAL-SULFUR CLUSTER BIOSYNTHESIS PROTEINS YUAD-RELATED"/>
    <property type="match status" value="1"/>
</dbReference>
<dbReference type="RefSeq" id="WP_345375894.1">
    <property type="nucleotide sequence ID" value="NZ_BAABLM010000003.1"/>
</dbReference>
<dbReference type="InterPro" id="IPR005302">
    <property type="entry name" value="MoCF_Sase_C"/>
</dbReference>
<comment type="caution">
    <text evidence="2">The sequence shown here is derived from an EMBL/GenBank/DDBJ whole genome shotgun (WGS) entry which is preliminary data.</text>
</comment>
<feature type="domain" description="MOSC" evidence="1">
    <location>
        <begin position="26"/>
        <end position="165"/>
    </location>
</feature>
<sequence length="177" mass="18873">MIHGTIDLLLASPTSRYSGRPSDGPQPPHAPELFDRIDLRAGLGVVGDRYFNAPAHRRASVTLFAVESLDEVRGMLGLTAPLDPALTRRNVITRGLDVDALVGRRFSLDSGQGPVVLQGNRPAHPCAWMDEVLAPGAFKALRRRGGVRCEPLSDGVLSLGPVTLELLEPVPAAATDV</sequence>
<accession>A0ABP8W1N4</accession>
<dbReference type="PROSITE" id="PS51340">
    <property type="entry name" value="MOSC"/>
    <property type="match status" value="1"/>
</dbReference>
<reference evidence="3" key="1">
    <citation type="journal article" date="2019" name="Int. J. Syst. Evol. Microbiol.">
        <title>The Global Catalogue of Microorganisms (GCM) 10K type strain sequencing project: providing services to taxonomists for standard genome sequencing and annotation.</title>
        <authorList>
            <consortium name="The Broad Institute Genomics Platform"/>
            <consortium name="The Broad Institute Genome Sequencing Center for Infectious Disease"/>
            <person name="Wu L."/>
            <person name="Ma J."/>
        </authorList>
    </citation>
    <scope>NUCLEOTIDE SEQUENCE [LARGE SCALE GENOMIC DNA]</scope>
    <source>
        <strain evidence="3">JCM 18956</strain>
    </source>
</reference>
<evidence type="ECO:0000313" key="2">
    <source>
        <dbReference type="EMBL" id="GAA4676855.1"/>
    </source>
</evidence>
<evidence type="ECO:0000259" key="1">
    <source>
        <dbReference type="PROSITE" id="PS51340"/>
    </source>
</evidence>
<dbReference type="Gene3D" id="2.40.33.20">
    <property type="entry name" value="PK beta-barrel domain-like"/>
    <property type="match status" value="1"/>
</dbReference>
<evidence type="ECO:0000313" key="3">
    <source>
        <dbReference type="Proteomes" id="UP001501295"/>
    </source>
</evidence>
<dbReference type="Proteomes" id="UP001501295">
    <property type="component" value="Unassembled WGS sequence"/>
</dbReference>
<protein>
    <recommendedName>
        <fullName evidence="1">MOSC domain-containing protein</fullName>
    </recommendedName>
</protein>
<dbReference type="InterPro" id="IPR011037">
    <property type="entry name" value="Pyrv_Knase-like_insert_dom_sf"/>
</dbReference>
<dbReference type="InterPro" id="IPR052716">
    <property type="entry name" value="MOSC_domain"/>
</dbReference>
<gene>
    <name evidence="2" type="ORF">GCM10025780_21920</name>
</gene>
<keyword evidence="3" id="KW-1185">Reference proteome</keyword>
<organism evidence="2 3">
    <name type="scientific">Frondihabitans cladoniiphilus</name>
    <dbReference type="NCBI Taxonomy" id="715785"/>
    <lineage>
        <taxon>Bacteria</taxon>
        <taxon>Bacillati</taxon>
        <taxon>Actinomycetota</taxon>
        <taxon>Actinomycetes</taxon>
        <taxon>Micrococcales</taxon>
        <taxon>Microbacteriaceae</taxon>
        <taxon>Frondihabitans</taxon>
    </lineage>
</organism>